<keyword evidence="1" id="KW-0328">Glycosyltransferase</keyword>
<evidence type="ECO:0000256" key="2">
    <source>
        <dbReference type="ARBA" id="ARBA00022679"/>
    </source>
</evidence>
<dbReference type="Proteomes" id="UP000287701">
    <property type="component" value="Chromosome"/>
</dbReference>
<dbReference type="PANTHER" id="PTHR30160">
    <property type="entry name" value="TETRAACYLDISACCHARIDE 4'-KINASE-RELATED"/>
    <property type="match status" value="1"/>
</dbReference>
<accession>A0A410JUS1</accession>
<dbReference type="SUPFAM" id="SSF53756">
    <property type="entry name" value="UDP-Glycosyltransferase/glycogen phosphorylase"/>
    <property type="match status" value="1"/>
</dbReference>
<keyword evidence="2 3" id="KW-0808">Transferase</keyword>
<dbReference type="Pfam" id="PF01075">
    <property type="entry name" value="Glyco_transf_9"/>
    <property type="match status" value="1"/>
</dbReference>
<sequence length="329" mass="36965">MQKILAFRLSALGDVAMTVPVILAVLEQNPQVEITMVAPSMLHDFYPQHPRLHLVDFNKKNKHRGLAGIYHFCQEITQEPFDAFADLHGVLRSFVLGFLLKNKGLKISRIDKGRAEKRALTRRHHKILKPLKHTTERYADVFRNLGLEVKLSHQLKNHLFAPMPKLGNAVGIAPFAKHKGKRYPLNEILQLILHLTQRGKKVYIFGSKQEAASLDGIKDPNIEIVAGKLSFKEELKLISRLDCMLSMDSSNMHMASLVGVLVVSVWGATHPYAGFMGYGQSAENAVQDTELNCRPCSVFGDKKCFRGDWACFDAITPEDLSIKIEKLSS</sequence>
<protein>
    <submittedName>
        <fullName evidence="3">Lipopolysaccharide heptosyltransferase family protein</fullName>
    </submittedName>
</protein>
<dbReference type="InterPro" id="IPR002201">
    <property type="entry name" value="Glyco_trans_9"/>
</dbReference>
<evidence type="ECO:0000313" key="4">
    <source>
        <dbReference type="Proteomes" id="UP000287701"/>
    </source>
</evidence>
<dbReference type="AlphaFoldDB" id="A0A410JUS1"/>
<reference evidence="3 4" key="1">
    <citation type="submission" date="2019-01" db="EMBL/GenBank/DDBJ databases">
        <title>Whole Genome of Ornithobacterium rhinotracheale FARPER-174b.</title>
        <authorList>
            <person name="Tataje-Lavanda L.A."/>
            <person name="Montalvan A."/>
            <person name="Montesinos R."/>
            <person name="Zimic M."/>
            <person name="Fernandez-Sanchez M."/>
            <person name="Fernandez-Diaz M."/>
        </authorList>
    </citation>
    <scope>NUCLEOTIDE SEQUENCE [LARGE SCALE GENOMIC DNA]</scope>
    <source>
        <strain evidence="3 4">FARPER-174b</strain>
    </source>
</reference>
<proteinExistence type="predicted"/>
<dbReference type="EMBL" id="CP035107">
    <property type="protein sequence ID" value="QAR31778.1"/>
    <property type="molecule type" value="Genomic_DNA"/>
</dbReference>
<gene>
    <name evidence="3" type="ORF">EQP59_01410</name>
</gene>
<dbReference type="Gene3D" id="3.40.50.2000">
    <property type="entry name" value="Glycogen Phosphorylase B"/>
    <property type="match status" value="2"/>
</dbReference>
<dbReference type="GO" id="GO:0008713">
    <property type="term" value="F:ADP-heptose-lipopolysaccharide heptosyltransferase activity"/>
    <property type="evidence" value="ECO:0007669"/>
    <property type="project" value="TreeGrafter"/>
</dbReference>
<dbReference type="CDD" id="cd03789">
    <property type="entry name" value="GT9_LPS_heptosyltransferase"/>
    <property type="match status" value="1"/>
</dbReference>
<name>A0A410JUS1_ORNRH</name>
<organism evidence="3 4">
    <name type="scientific">Ornithobacterium rhinotracheale</name>
    <dbReference type="NCBI Taxonomy" id="28251"/>
    <lineage>
        <taxon>Bacteria</taxon>
        <taxon>Pseudomonadati</taxon>
        <taxon>Bacteroidota</taxon>
        <taxon>Flavobacteriia</taxon>
        <taxon>Flavobacteriales</taxon>
        <taxon>Weeksellaceae</taxon>
        <taxon>Ornithobacterium</taxon>
    </lineage>
</organism>
<dbReference type="OrthoDB" id="9768048at2"/>
<evidence type="ECO:0000313" key="3">
    <source>
        <dbReference type="EMBL" id="QAR31778.1"/>
    </source>
</evidence>
<dbReference type="GO" id="GO:0009244">
    <property type="term" value="P:lipopolysaccharide core region biosynthetic process"/>
    <property type="evidence" value="ECO:0007669"/>
    <property type="project" value="TreeGrafter"/>
</dbReference>
<dbReference type="GO" id="GO:0005829">
    <property type="term" value="C:cytosol"/>
    <property type="evidence" value="ECO:0007669"/>
    <property type="project" value="TreeGrafter"/>
</dbReference>
<dbReference type="InterPro" id="IPR051199">
    <property type="entry name" value="LPS_LOS_Heptosyltrfase"/>
</dbReference>
<evidence type="ECO:0000256" key="1">
    <source>
        <dbReference type="ARBA" id="ARBA00022676"/>
    </source>
</evidence>
<dbReference type="PANTHER" id="PTHR30160:SF22">
    <property type="entry name" value="LIPOPOLYSACCHARIDE CORE BIOSYNTHESIS PROTEIN"/>
    <property type="match status" value="1"/>
</dbReference>